<keyword evidence="3" id="KW-1134">Transmembrane beta strand</keyword>
<dbReference type="SUPFAM" id="SSF56935">
    <property type="entry name" value="Porins"/>
    <property type="match status" value="1"/>
</dbReference>
<evidence type="ECO:0000256" key="5">
    <source>
        <dbReference type="ARBA" id="ARBA00022729"/>
    </source>
</evidence>
<dbReference type="Pfam" id="PF03349">
    <property type="entry name" value="Toluene_X"/>
    <property type="match status" value="1"/>
</dbReference>
<protein>
    <submittedName>
        <fullName evidence="9">Long-chain fatty acid transporter</fullName>
    </submittedName>
</protein>
<keyword evidence="10" id="KW-1185">Reference proteome</keyword>
<keyword evidence="4" id="KW-0812">Transmembrane</keyword>
<dbReference type="KEGG" id="mmaa:FR932_15810"/>
<keyword evidence="6" id="KW-0472">Membrane</keyword>
<dbReference type="InterPro" id="IPR005017">
    <property type="entry name" value="OMPP1/FadL/TodX"/>
</dbReference>
<comment type="subcellular location">
    <subcellularLocation>
        <location evidence="1">Cell outer membrane</location>
        <topology evidence="1">Multi-pass membrane protein</topology>
    </subcellularLocation>
</comment>
<sequence>MRINKVALAVTALLAASQVHAAGFQVSEHSASGLGRAFAGEAAIGDDAASLARNPALMATFDKAQLSVVGSYVTPEIDVTSTTPGLDTNDVAPAQAVPAMYYIQPINEKVAVGLAIYSNYGTGTEYPDDYAAGAIAGTTHIVSVNFNPNISYRLNEQLSVGAGVSLVYATAELERNVGYTGTLLPQDTNAATMEGDGYGFGWNVGALYEINKNNRLGISYKSKVKTELEGDYKGTSTSAASRGDTTAGALSPFVGQKTVDGTLDINLPSILEVSGYHKLTDKFAVSYSWMYTTWSDFGDIEAKGAECNDITGAGPGTCLVKKEDFNNSSRYAIGGEYYLSEAFTLRAGYALDEQAGEATLSIPDTDRHWYTAGVTYKASQALSFDFAAALVAGDEITFEEEGTSFTSSGDAYIYSAQMNYSF</sequence>
<dbReference type="GO" id="GO:0015483">
    <property type="term" value="F:long-chain fatty acid transporting porin activity"/>
    <property type="evidence" value="ECO:0007669"/>
    <property type="project" value="TreeGrafter"/>
</dbReference>
<reference evidence="9 10" key="1">
    <citation type="submission" date="2019-09" db="EMBL/GenBank/DDBJ databases">
        <title>Hybrid Assembly of the complete Genome of the Deep-Sea Bacterium Moritella marina from long Nanopore and Illumina reads.</title>
        <authorList>
            <person name="Magin S."/>
            <person name="Georgoulis A."/>
            <person name="Papadimitriou K."/>
            <person name="Iliakis G."/>
            <person name="Vorgias C.E."/>
        </authorList>
    </citation>
    <scope>NUCLEOTIDE SEQUENCE [LARGE SCALE GENOMIC DNA]</scope>
    <source>
        <strain evidence="9 10">MP-1</strain>
    </source>
</reference>
<evidence type="ECO:0000256" key="2">
    <source>
        <dbReference type="ARBA" id="ARBA00008163"/>
    </source>
</evidence>
<dbReference type="PANTHER" id="PTHR35093">
    <property type="entry name" value="OUTER MEMBRANE PROTEIN NMB0088-RELATED"/>
    <property type="match status" value="1"/>
</dbReference>
<keyword evidence="5 8" id="KW-0732">Signal</keyword>
<proteinExistence type="inferred from homology"/>
<comment type="similarity">
    <text evidence="2">Belongs to the OmpP1/FadL family.</text>
</comment>
<evidence type="ECO:0000256" key="7">
    <source>
        <dbReference type="ARBA" id="ARBA00023237"/>
    </source>
</evidence>
<feature type="chain" id="PRO_5023815298" evidence="8">
    <location>
        <begin position="22"/>
        <end position="422"/>
    </location>
</feature>
<evidence type="ECO:0000256" key="4">
    <source>
        <dbReference type="ARBA" id="ARBA00022692"/>
    </source>
</evidence>
<dbReference type="PANTHER" id="PTHR35093:SF8">
    <property type="entry name" value="OUTER MEMBRANE PROTEIN NMB0088-RELATED"/>
    <property type="match status" value="1"/>
</dbReference>
<dbReference type="Gene3D" id="2.40.160.60">
    <property type="entry name" value="Outer membrane protein transport protein (OMPP1/FadL/TodX)"/>
    <property type="match status" value="1"/>
</dbReference>
<evidence type="ECO:0000313" key="10">
    <source>
        <dbReference type="Proteomes" id="UP000327424"/>
    </source>
</evidence>
<evidence type="ECO:0000256" key="3">
    <source>
        <dbReference type="ARBA" id="ARBA00022452"/>
    </source>
</evidence>
<feature type="signal peptide" evidence="8">
    <location>
        <begin position="1"/>
        <end position="21"/>
    </location>
</feature>
<dbReference type="GO" id="GO:0009279">
    <property type="term" value="C:cell outer membrane"/>
    <property type="evidence" value="ECO:0007669"/>
    <property type="project" value="UniProtKB-SubCell"/>
</dbReference>
<dbReference type="RefSeq" id="WP_019439640.1">
    <property type="nucleotide sequence ID" value="NZ_ALOE01000003.1"/>
</dbReference>
<evidence type="ECO:0000256" key="8">
    <source>
        <dbReference type="SAM" id="SignalP"/>
    </source>
</evidence>
<gene>
    <name evidence="9" type="ORF">FR932_15810</name>
</gene>
<evidence type="ECO:0000313" key="9">
    <source>
        <dbReference type="EMBL" id="QFI39210.1"/>
    </source>
</evidence>
<accession>A0A5J6WQH3</accession>
<keyword evidence="7" id="KW-0998">Cell outer membrane</keyword>
<name>A0A5J6WQH3_MORMI</name>
<dbReference type="OrthoDB" id="19849at2"/>
<dbReference type="AlphaFoldDB" id="A0A5J6WQH3"/>
<evidence type="ECO:0000256" key="6">
    <source>
        <dbReference type="ARBA" id="ARBA00023136"/>
    </source>
</evidence>
<dbReference type="Proteomes" id="UP000327424">
    <property type="component" value="Chromosome"/>
</dbReference>
<organism evidence="9 10">
    <name type="scientific">Moritella marina ATCC 15381</name>
    <dbReference type="NCBI Taxonomy" id="1202962"/>
    <lineage>
        <taxon>Bacteria</taxon>
        <taxon>Pseudomonadati</taxon>
        <taxon>Pseudomonadota</taxon>
        <taxon>Gammaproteobacteria</taxon>
        <taxon>Alteromonadales</taxon>
        <taxon>Moritellaceae</taxon>
        <taxon>Moritella</taxon>
    </lineage>
</organism>
<evidence type="ECO:0000256" key="1">
    <source>
        <dbReference type="ARBA" id="ARBA00004571"/>
    </source>
</evidence>
<dbReference type="EMBL" id="CP044399">
    <property type="protein sequence ID" value="QFI39210.1"/>
    <property type="molecule type" value="Genomic_DNA"/>
</dbReference>